<sequence>MKFSAVIFAAGASAAAVKRQQAVFEVSDFSAACIPHSSQCLYSFGVLQPGTMEQTPVHCEAMVTSDGSLPEIQDGTCGESSRTFTVTKSAEGLTLVVSQPITPSSDQTGQHLIPNGELVTSDEPNARVQSYQGSPNFDLIPQ</sequence>
<dbReference type="OrthoDB" id="3679184at2759"/>
<dbReference type="Proteomes" id="UP000293360">
    <property type="component" value="Unassembled WGS sequence"/>
</dbReference>
<evidence type="ECO:0000256" key="1">
    <source>
        <dbReference type="SAM" id="MobiDB-lite"/>
    </source>
</evidence>
<organism evidence="2 3">
    <name type="scientific">Monosporascus ibericus</name>
    <dbReference type="NCBI Taxonomy" id="155417"/>
    <lineage>
        <taxon>Eukaryota</taxon>
        <taxon>Fungi</taxon>
        <taxon>Dikarya</taxon>
        <taxon>Ascomycota</taxon>
        <taxon>Pezizomycotina</taxon>
        <taxon>Sordariomycetes</taxon>
        <taxon>Xylariomycetidae</taxon>
        <taxon>Xylariales</taxon>
        <taxon>Xylariales incertae sedis</taxon>
        <taxon>Monosporascus</taxon>
    </lineage>
</organism>
<evidence type="ECO:0000313" key="3">
    <source>
        <dbReference type="Proteomes" id="UP000293360"/>
    </source>
</evidence>
<protein>
    <recommendedName>
        <fullName evidence="4">Hypersensitive response-inducing protein</fullName>
    </recommendedName>
</protein>
<dbReference type="EMBL" id="QJNU01000049">
    <property type="protein sequence ID" value="RYP08986.1"/>
    <property type="molecule type" value="Genomic_DNA"/>
</dbReference>
<gene>
    <name evidence="2" type="ORF">DL764_001554</name>
</gene>
<accession>A0A4Q4TNZ0</accession>
<evidence type="ECO:0008006" key="4">
    <source>
        <dbReference type="Google" id="ProtNLM"/>
    </source>
</evidence>
<evidence type="ECO:0000313" key="2">
    <source>
        <dbReference type="EMBL" id="RYP08986.1"/>
    </source>
</evidence>
<keyword evidence="3" id="KW-1185">Reference proteome</keyword>
<comment type="caution">
    <text evidence="2">The sequence shown here is derived from an EMBL/GenBank/DDBJ whole genome shotgun (WGS) entry which is preliminary data.</text>
</comment>
<feature type="region of interest" description="Disordered" evidence="1">
    <location>
        <begin position="100"/>
        <end position="142"/>
    </location>
</feature>
<name>A0A4Q4TNZ0_9PEZI</name>
<dbReference type="AlphaFoldDB" id="A0A4Q4TNZ0"/>
<reference evidence="2 3" key="1">
    <citation type="submission" date="2018-06" db="EMBL/GenBank/DDBJ databases">
        <title>Complete Genomes of Monosporascus.</title>
        <authorList>
            <person name="Robinson A.J."/>
            <person name="Natvig D.O."/>
        </authorList>
    </citation>
    <scope>NUCLEOTIDE SEQUENCE [LARGE SCALE GENOMIC DNA]</scope>
    <source>
        <strain evidence="2 3">CBS 110550</strain>
    </source>
</reference>
<proteinExistence type="predicted"/>
<feature type="compositionally biased region" description="Polar residues" evidence="1">
    <location>
        <begin position="100"/>
        <end position="110"/>
    </location>
</feature>